<proteinExistence type="predicted"/>
<protein>
    <submittedName>
        <fullName evidence="1">Uncharacterized protein</fullName>
    </submittedName>
</protein>
<keyword evidence="2" id="KW-1185">Reference proteome</keyword>
<dbReference type="Proteomes" id="UP000019141">
    <property type="component" value="Unassembled WGS sequence"/>
</dbReference>
<dbReference type="EMBL" id="AZHW01000167">
    <property type="protein sequence ID" value="ETX02210.1"/>
    <property type="molecule type" value="Genomic_DNA"/>
</dbReference>
<organism evidence="1 2">
    <name type="scientific">Entotheonella factor</name>
    <dbReference type="NCBI Taxonomy" id="1429438"/>
    <lineage>
        <taxon>Bacteria</taxon>
        <taxon>Pseudomonadati</taxon>
        <taxon>Nitrospinota/Tectimicrobiota group</taxon>
        <taxon>Candidatus Tectimicrobiota</taxon>
        <taxon>Candidatus Entotheonellia</taxon>
        <taxon>Candidatus Entotheonellales</taxon>
        <taxon>Candidatus Entotheonellaceae</taxon>
        <taxon>Candidatus Entotheonella</taxon>
    </lineage>
</organism>
<evidence type="ECO:0000313" key="2">
    <source>
        <dbReference type="Proteomes" id="UP000019141"/>
    </source>
</evidence>
<sequence length="631" mass="70152">MRLWARPAEETTVRRWGVLMLRHEIRLGVLIAVLAAGVCVLMACSEQFSDIGDALGDTADRIEESVLPPIVEETEVVLRNFVNFLPALLEICATPIGELGEFVSQLPELQRAQQQVGDTFTLDDSNGSWQVGWRDVVFGDQDGQLSVDAGTPSIDVTVTARFRNTGLGALRAVPFTLPSREFVQTSRESDDVLTCTDMTPEGFYLFQDQTTGVWTLGWCAQGTDKVFQGDITSLGISRVSRKLSGETEEEVASLTASSTLTTLEFTETAAPMVAEGIRFFVRPGEFIDFELRMGPAGSDPSSITREDLRVGADEAFLPSSFNPADFQLVTAVPIVPTGQPDFTQLEDFATFIWQDDMPGPCTDAGETLWRMRFHTTTGVTFSGFVALSDDDAADRRLRVFRVGRCQQGQFEFEDDNDRLNYECVVSDAADNGYDVCVRGARRLQFSPQVESLRDPTRVWIGGDNRRPPSQDPFTMFFEVEMEERQSARNLELTDGRIVLLGTTEEGGTVRINEDQVSLEARCRPLDDGPVHVRLIGEGEYATERFEGSRYDFEDLEFTNGLRTGDVSAQRLPNRGELELLTRDESDTVEIKVPASEFAETNGRVTASLDITLTLDTLELEFFDRIIDLSLE</sequence>
<name>W4LWD2_ENTF1</name>
<gene>
    <name evidence="1" type="ORF">ETSY1_04430</name>
</gene>
<evidence type="ECO:0000313" key="1">
    <source>
        <dbReference type="EMBL" id="ETX02210.1"/>
    </source>
</evidence>
<comment type="caution">
    <text evidence="1">The sequence shown here is derived from an EMBL/GenBank/DDBJ whole genome shotgun (WGS) entry which is preliminary data.</text>
</comment>
<dbReference type="AlphaFoldDB" id="W4LWD2"/>
<dbReference type="HOGENOM" id="CLU_433259_0_0_7"/>
<accession>W4LWD2</accession>
<reference evidence="1 2" key="1">
    <citation type="journal article" date="2014" name="Nature">
        <title>An environmental bacterial taxon with a large and distinct metabolic repertoire.</title>
        <authorList>
            <person name="Wilson M.C."/>
            <person name="Mori T."/>
            <person name="Ruckert C."/>
            <person name="Uria A.R."/>
            <person name="Helf M.J."/>
            <person name="Takada K."/>
            <person name="Gernert C."/>
            <person name="Steffens U.A."/>
            <person name="Heycke N."/>
            <person name="Schmitt S."/>
            <person name="Rinke C."/>
            <person name="Helfrich E.J."/>
            <person name="Brachmann A.O."/>
            <person name="Gurgui C."/>
            <person name="Wakimoto T."/>
            <person name="Kracht M."/>
            <person name="Crusemann M."/>
            <person name="Hentschel U."/>
            <person name="Abe I."/>
            <person name="Matsunaga S."/>
            <person name="Kalinowski J."/>
            <person name="Takeyama H."/>
            <person name="Piel J."/>
        </authorList>
    </citation>
    <scope>NUCLEOTIDE SEQUENCE [LARGE SCALE GENOMIC DNA]</scope>
    <source>
        <strain evidence="2">TSY1</strain>
    </source>
</reference>